<feature type="domain" description="N-acetyltransferase" evidence="1">
    <location>
        <begin position="5"/>
        <end position="170"/>
    </location>
</feature>
<reference evidence="2" key="1">
    <citation type="journal article" date="2023" name="Mol. Phylogenet. Evol.">
        <title>Genome-scale phylogeny and comparative genomics of the fungal order Sordariales.</title>
        <authorList>
            <person name="Hensen N."/>
            <person name="Bonometti L."/>
            <person name="Westerberg I."/>
            <person name="Brannstrom I.O."/>
            <person name="Guillou S."/>
            <person name="Cros-Aarteil S."/>
            <person name="Calhoun S."/>
            <person name="Haridas S."/>
            <person name="Kuo A."/>
            <person name="Mondo S."/>
            <person name="Pangilinan J."/>
            <person name="Riley R."/>
            <person name="LaButti K."/>
            <person name="Andreopoulos B."/>
            <person name="Lipzen A."/>
            <person name="Chen C."/>
            <person name="Yan M."/>
            <person name="Daum C."/>
            <person name="Ng V."/>
            <person name="Clum A."/>
            <person name="Steindorff A."/>
            <person name="Ohm R.A."/>
            <person name="Martin F."/>
            <person name="Silar P."/>
            <person name="Natvig D.O."/>
            <person name="Lalanne C."/>
            <person name="Gautier V."/>
            <person name="Ament-Velasquez S.L."/>
            <person name="Kruys A."/>
            <person name="Hutchinson M.I."/>
            <person name="Powell A.J."/>
            <person name="Barry K."/>
            <person name="Miller A.N."/>
            <person name="Grigoriev I.V."/>
            <person name="Debuchy R."/>
            <person name="Gladieux P."/>
            <person name="Hiltunen Thoren M."/>
            <person name="Johannesson H."/>
        </authorList>
    </citation>
    <scope>NUCLEOTIDE SEQUENCE</scope>
    <source>
        <strain evidence="2">CBS 757.83</strain>
    </source>
</reference>
<dbReference type="SUPFAM" id="SSF55729">
    <property type="entry name" value="Acyl-CoA N-acyltransferases (Nat)"/>
    <property type="match status" value="1"/>
</dbReference>
<organism evidence="2 3">
    <name type="scientific">Parathielavia hyrcaniae</name>
    <dbReference type="NCBI Taxonomy" id="113614"/>
    <lineage>
        <taxon>Eukaryota</taxon>
        <taxon>Fungi</taxon>
        <taxon>Dikarya</taxon>
        <taxon>Ascomycota</taxon>
        <taxon>Pezizomycotina</taxon>
        <taxon>Sordariomycetes</taxon>
        <taxon>Sordariomycetidae</taxon>
        <taxon>Sordariales</taxon>
        <taxon>Chaetomiaceae</taxon>
        <taxon>Parathielavia</taxon>
    </lineage>
</organism>
<dbReference type="PROSITE" id="PS51186">
    <property type="entry name" value="GNAT"/>
    <property type="match status" value="1"/>
</dbReference>
<reference evidence="2" key="2">
    <citation type="submission" date="2023-05" db="EMBL/GenBank/DDBJ databases">
        <authorList>
            <consortium name="Lawrence Berkeley National Laboratory"/>
            <person name="Steindorff A."/>
            <person name="Hensen N."/>
            <person name="Bonometti L."/>
            <person name="Westerberg I."/>
            <person name="Brannstrom I.O."/>
            <person name="Guillou S."/>
            <person name="Cros-Aarteil S."/>
            <person name="Calhoun S."/>
            <person name="Haridas S."/>
            <person name="Kuo A."/>
            <person name="Mondo S."/>
            <person name="Pangilinan J."/>
            <person name="Riley R."/>
            <person name="Labutti K."/>
            <person name="Andreopoulos B."/>
            <person name="Lipzen A."/>
            <person name="Chen C."/>
            <person name="Yanf M."/>
            <person name="Daum C."/>
            <person name="Ng V."/>
            <person name="Clum A."/>
            <person name="Ohm R."/>
            <person name="Martin F."/>
            <person name="Silar P."/>
            <person name="Natvig D."/>
            <person name="Lalanne C."/>
            <person name="Gautier V."/>
            <person name="Ament-Velasquez S.L."/>
            <person name="Kruys A."/>
            <person name="Hutchinson M.I."/>
            <person name="Powell A.J."/>
            <person name="Barry K."/>
            <person name="Miller A.N."/>
            <person name="Grigoriev I.V."/>
            <person name="Debuchy R."/>
            <person name="Gladieux P."/>
            <person name="Thoren M.H."/>
            <person name="Johannesson H."/>
        </authorList>
    </citation>
    <scope>NUCLEOTIDE SEQUENCE</scope>
    <source>
        <strain evidence="2">CBS 757.83</strain>
    </source>
</reference>
<dbReference type="Pfam" id="PF00583">
    <property type="entry name" value="Acetyltransf_1"/>
    <property type="match status" value="1"/>
</dbReference>
<dbReference type="Gene3D" id="3.40.630.30">
    <property type="match status" value="1"/>
</dbReference>
<gene>
    <name evidence="2" type="ORF">N658DRAFT_434916</name>
</gene>
<accession>A0AAN6PSN4</accession>
<sequence length="173" mass="19079">MAVWTRLSSDQIGSLQALLEIADQVHPDLPESIDVFAERVKLFPEGCLGLVRPDDSKLCGYAISHPIRARQPPALDSPLGEIAPAADQYYIHDIAILPGFRGEGLAAEAIRMLLNVARRHNYQTTCLVSVYGTVPFWARFGFVPEKADAALAEKLTEYGEDAVYMSRRDGSFT</sequence>
<dbReference type="InterPro" id="IPR016181">
    <property type="entry name" value="Acyl_CoA_acyltransferase"/>
</dbReference>
<dbReference type="AlphaFoldDB" id="A0AAN6PSN4"/>
<dbReference type="GO" id="GO:0016747">
    <property type="term" value="F:acyltransferase activity, transferring groups other than amino-acyl groups"/>
    <property type="evidence" value="ECO:0007669"/>
    <property type="project" value="InterPro"/>
</dbReference>
<evidence type="ECO:0000259" key="1">
    <source>
        <dbReference type="PROSITE" id="PS51186"/>
    </source>
</evidence>
<dbReference type="Proteomes" id="UP001305647">
    <property type="component" value="Unassembled WGS sequence"/>
</dbReference>
<evidence type="ECO:0000313" key="3">
    <source>
        <dbReference type="Proteomes" id="UP001305647"/>
    </source>
</evidence>
<proteinExistence type="predicted"/>
<evidence type="ECO:0000313" key="2">
    <source>
        <dbReference type="EMBL" id="KAK4097023.1"/>
    </source>
</evidence>
<dbReference type="InterPro" id="IPR000182">
    <property type="entry name" value="GNAT_dom"/>
</dbReference>
<keyword evidence="3" id="KW-1185">Reference proteome</keyword>
<dbReference type="CDD" id="cd04301">
    <property type="entry name" value="NAT_SF"/>
    <property type="match status" value="1"/>
</dbReference>
<dbReference type="EMBL" id="MU863688">
    <property type="protein sequence ID" value="KAK4097023.1"/>
    <property type="molecule type" value="Genomic_DNA"/>
</dbReference>
<name>A0AAN6PSN4_9PEZI</name>
<protein>
    <submittedName>
        <fullName evidence="2">Acyl-CoA N-acyltransferase</fullName>
    </submittedName>
</protein>
<comment type="caution">
    <text evidence="2">The sequence shown here is derived from an EMBL/GenBank/DDBJ whole genome shotgun (WGS) entry which is preliminary data.</text>
</comment>